<dbReference type="EC" id="3.1.-.-" evidence="1"/>
<accession>A0ABY6VTW1</accession>
<dbReference type="Pfam" id="PF13332">
    <property type="entry name" value="Fil_haemagg_2"/>
    <property type="match status" value="1"/>
</dbReference>
<keyword evidence="2" id="KW-1185">Reference proteome</keyword>
<organism evidence="1 2">
    <name type="scientific">Pandoraea capi</name>
    <dbReference type="NCBI Taxonomy" id="2508286"/>
    <lineage>
        <taxon>Bacteria</taxon>
        <taxon>Pseudomonadati</taxon>
        <taxon>Pseudomonadota</taxon>
        <taxon>Betaproteobacteria</taxon>
        <taxon>Burkholderiales</taxon>
        <taxon>Burkholderiaceae</taxon>
        <taxon>Pandoraea</taxon>
    </lineage>
</organism>
<reference evidence="1 2" key="1">
    <citation type="submission" date="2019-08" db="EMBL/GenBank/DDBJ databases">
        <authorList>
            <person name="Peeters C."/>
        </authorList>
    </citation>
    <scope>NUCLEOTIDE SEQUENCE [LARGE SCALE GENOMIC DNA]</scope>
    <source>
        <strain evidence="1 2">LMG 20602</strain>
    </source>
</reference>
<gene>
    <name evidence="1" type="primary">cdiA2_1</name>
    <name evidence="1" type="ORF">PCA20602_01477</name>
</gene>
<protein>
    <submittedName>
        <fullName evidence="1">tRNA nuclease CdiA-2</fullName>
        <ecNumber evidence="1">3.1.-.-</ecNumber>
    </submittedName>
</protein>
<dbReference type="InterPro" id="IPR025157">
    <property type="entry name" value="Hemagglutinin_rpt"/>
</dbReference>
<dbReference type="EMBL" id="CABPRV010000003">
    <property type="protein sequence ID" value="VVD88084.1"/>
    <property type="molecule type" value="Genomic_DNA"/>
</dbReference>
<name>A0ABY6VTW1_9BURK</name>
<sequence>MIQRHWDLGFTPMGTSTAREGDFNGDVIITGSNVDARDVLLQATHQVNLHNSTDTESMRSDNQSKSLGFGVSYGTGGFGVSTSMSKANGDANTDSAFQNNTHINASNTAAIVSGEDTNIVGVGVDARSVVARVGGGTRSESRRAVVIRSSREAKIS</sequence>
<evidence type="ECO:0000313" key="2">
    <source>
        <dbReference type="Proteomes" id="UP000366065"/>
    </source>
</evidence>
<dbReference type="GO" id="GO:0016787">
    <property type="term" value="F:hydrolase activity"/>
    <property type="evidence" value="ECO:0007669"/>
    <property type="project" value="UniProtKB-KW"/>
</dbReference>
<keyword evidence="1" id="KW-0378">Hydrolase</keyword>
<evidence type="ECO:0000313" key="1">
    <source>
        <dbReference type="EMBL" id="VVD88084.1"/>
    </source>
</evidence>
<dbReference type="Proteomes" id="UP000366065">
    <property type="component" value="Unassembled WGS sequence"/>
</dbReference>
<comment type="caution">
    <text evidence="1">The sequence shown here is derived from an EMBL/GenBank/DDBJ whole genome shotgun (WGS) entry which is preliminary data.</text>
</comment>
<proteinExistence type="predicted"/>